<accession>A0A4Y7LGC6</accession>
<dbReference type="EMBL" id="CM010725">
    <property type="protein sequence ID" value="RZC83997.1"/>
    <property type="molecule type" value="Genomic_DNA"/>
</dbReference>
<name>A0A4Y7LGC6_PAPSO</name>
<organism evidence="1 2">
    <name type="scientific">Papaver somniferum</name>
    <name type="common">Opium poppy</name>
    <dbReference type="NCBI Taxonomy" id="3469"/>
    <lineage>
        <taxon>Eukaryota</taxon>
        <taxon>Viridiplantae</taxon>
        <taxon>Streptophyta</taxon>
        <taxon>Embryophyta</taxon>
        <taxon>Tracheophyta</taxon>
        <taxon>Spermatophyta</taxon>
        <taxon>Magnoliopsida</taxon>
        <taxon>Ranunculales</taxon>
        <taxon>Papaveraceae</taxon>
        <taxon>Papaveroideae</taxon>
        <taxon>Papaver</taxon>
    </lineage>
</organism>
<keyword evidence="2" id="KW-1185">Reference proteome</keyword>
<gene>
    <name evidence="1" type="ORF">C5167_046784</name>
</gene>
<evidence type="ECO:0000313" key="1">
    <source>
        <dbReference type="EMBL" id="RZC83997.1"/>
    </source>
</evidence>
<evidence type="ECO:0000313" key="2">
    <source>
        <dbReference type="Proteomes" id="UP000316621"/>
    </source>
</evidence>
<protein>
    <submittedName>
        <fullName evidence="1">Uncharacterized protein</fullName>
    </submittedName>
</protein>
<sequence>MVKVVFAVVYF</sequence>
<dbReference type="Proteomes" id="UP000316621">
    <property type="component" value="Chromosome 11"/>
</dbReference>
<reference evidence="1 2" key="1">
    <citation type="journal article" date="2018" name="Science">
        <title>The opium poppy genome and morphinan production.</title>
        <authorList>
            <person name="Guo L."/>
            <person name="Winzer T."/>
            <person name="Yang X."/>
            <person name="Li Y."/>
            <person name="Ning Z."/>
            <person name="He Z."/>
            <person name="Teodor R."/>
            <person name="Lu Y."/>
            <person name="Bowser T.A."/>
            <person name="Graham I.A."/>
            <person name="Ye K."/>
        </authorList>
    </citation>
    <scope>NUCLEOTIDE SEQUENCE [LARGE SCALE GENOMIC DNA]</scope>
    <source>
        <strain evidence="2">cv. HN1</strain>
        <tissue evidence="1">Leaves</tissue>
    </source>
</reference>
<proteinExistence type="predicted"/>